<name>A0A061F8F0_THECC</name>
<dbReference type="OMA" id="KHTKCLE"/>
<protein>
    <submittedName>
        <fullName evidence="2">F-box and Leucine Rich Repeat domains containing protein</fullName>
    </submittedName>
</protein>
<evidence type="ECO:0000313" key="3">
    <source>
        <dbReference type="Proteomes" id="UP000026915"/>
    </source>
</evidence>
<dbReference type="PROSITE" id="PS50181">
    <property type="entry name" value="FBOX"/>
    <property type="match status" value="1"/>
</dbReference>
<evidence type="ECO:0000259" key="1">
    <source>
        <dbReference type="PROSITE" id="PS50181"/>
    </source>
</evidence>
<dbReference type="SUPFAM" id="SSF81383">
    <property type="entry name" value="F-box domain"/>
    <property type="match status" value="1"/>
</dbReference>
<dbReference type="Pfam" id="PF00646">
    <property type="entry name" value="F-box"/>
    <property type="match status" value="1"/>
</dbReference>
<reference evidence="2 3" key="1">
    <citation type="journal article" date="2013" name="Genome Biol.">
        <title>The genome sequence of the most widely cultivated cacao type and its use to identify candidate genes regulating pod color.</title>
        <authorList>
            <person name="Motamayor J.C."/>
            <person name="Mockaitis K."/>
            <person name="Schmutz J."/>
            <person name="Haiminen N."/>
            <person name="Iii D.L."/>
            <person name="Cornejo O."/>
            <person name="Findley S.D."/>
            <person name="Zheng P."/>
            <person name="Utro F."/>
            <person name="Royaert S."/>
            <person name="Saski C."/>
            <person name="Jenkins J."/>
            <person name="Podicheti R."/>
            <person name="Zhao M."/>
            <person name="Scheffler B.E."/>
            <person name="Stack J.C."/>
            <person name="Feltus F.A."/>
            <person name="Mustiga G.M."/>
            <person name="Amores F."/>
            <person name="Phillips W."/>
            <person name="Marelli J.P."/>
            <person name="May G.D."/>
            <person name="Shapiro H."/>
            <person name="Ma J."/>
            <person name="Bustamante C.D."/>
            <person name="Schnell R.J."/>
            <person name="Main D."/>
            <person name="Gilbert D."/>
            <person name="Parida L."/>
            <person name="Kuhn D.N."/>
        </authorList>
    </citation>
    <scope>NUCLEOTIDE SEQUENCE [LARGE SCALE GENOMIC DNA]</scope>
    <source>
        <strain evidence="3">cv. Matina 1-6</strain>
    </source>
</reference>
<dbReference type="EMBL" id="CM001885">
    <property type="protein sequence ID" value="EOY13625.1"/>
    <property type="molecule type" value="Genomic_DNA"/>
</dbReference>
<evidence type="ECO:0000313" key="2">
    <source>
        <dbReference type="EMBL" id="EOY13625.1"/>
    </source>
</evidence>
<dbReference type="Proteomes" id="UP000026915">
    <property type="component" value="Chromosome 7"/>
</dbReference>
<dbReference type="Gramene" id="EOY13625">
    <property type="protein sequence ID" value="EOY13625"/>
    <property type="gene ID" value="TCM_032246"/>
</dbReference>
<dbReference type="InterPro" id="IPR036047">
    <property type="entry name" value="F-box-like_dom_sf"/>
</dbReference>
<sequence length="349" mass="39707">MTSNLVKEDPHGLDLISKLPNTLLSEIVSQLPTNEAVRTSILSRQWKSLWRLGIDNCLNRDVVKELFHAVMMIDKFNQVWIAIENVKTVELEFLDMREIYLSTMSLGVLVLDTLKCPLKNLIINASKLKVFRAYCNGEVEGPHCFLKDHESVKVAEILEHYSDLLTPQNDQSYHLKDDSSLFENLWTLSIDLDLNNIGEPLMLAIVLRVCTHLKQLELNILNMDSKLKGATSDHGTQNYSLPYSESMLWDKGELCDYIMHSLNVVSINGFNGKERQLEFVRCLITKATVMKRMNICFIDSCSREGADATLELLLLPRCSINVSIVLKPGPEFVSSRNNANFETWISTLK</sequence>
<dbReference type="InParanoid" id="A0A061F8F0"/>
<dbReference type="InterPro" id="IPR001810">
    <property type="entry name" value="F-box_dom"/>
</dbReference>
<dbReference type="CDD" id="cd22160">
    <property type="entry name" value="F-box_AtFBL13-like"/>
    <property type="match status" value="1"/>
</dbReference>
<gene>
    <name evidence="2" type="ORF">TCM_032246</name>
</gene>
<dbReference type="InterPro" id="IPR050232">
    <property type="entry name" value="FBL13/AtMIF1-like"/>
</dbReference>
<dbReference type="SMART" id="SM00579">
    <property type="entry name" value="FBD"/>
    <property type="match status" value="1"/>
</dbReference>
<dbReference type="InterPro" id="IPR006566">
    <property type="entry name" value="FBD"/>
</dbReference>
<feature type="domain" description="F-box" evidence="1">
    <location>
        <begin position="13"/>
        <end position="49"/>
    </location>
</feature>
<dbReference type="Gene3D" id="1.20.1280.50">
    <property type="match status" value="1"/>
</dbReference>
<keyword evidence="3" id="KW-1185">Reference proteome</keyword>
<dbReference type="HOGENOM" id="CLU_795489_0_0_1"/>
<proteinExistence type="predicted"/>
<dbReference type="FunCoup" id="A0A061F8F0">
    <property type="interactions" value="43"/>
</dbReference>
<dbReference type="AlphaFoldDB" id="A0A061F8F0"/>
<organism evidence="2 3">
    <name type="scientific">Theobroma cacao</name>
    <name type="common">Cacao</name>
    <name type="synonym">Cocoa</name>
    <dbReference type="NCBI Taxonomy" id="3641"/>
    <lineage>
        <taxon>Eukaryota</taxon>
        <taxon>Viridiplantae</taxon>
        <taxon>Streptophyta</taxon>
        <taxon>Embryophyta</taxon>
        <taxon>Tracheophyta</taxon>
        <taxon>Spermatophyta</taxon>
        <taxon>Magnoliopsida</taxon>
        <taxon>eudicotyledons</taxon>
        <taxon>Gunneridae</taxon>
        <taxon>Pentapetalae</taxon>
        <taxon>rosids</taxon>
        <taxon>malvids</taxon>
        <taxon>Malvales</taxon>
        <taxon>Malvaceae</taxon>
        <taxon>Byttnerioideae</taxon>
        <taxon>Theobroma</taxon>
    </lineage>
</organism>
<dbReference type="PANTHER" id="PTHR31900:SF31">
    <property type="entry name" value="F-BOX_LRR-REPEAT PROTEIN 13-LIKE"/>
    <property type="match status" value="1"/>
</dbReference>
<dbReference type="Pfam" id="PF08387">
    <property type="entry name" value="FBD"/>
    <property type="match status" value="1"/>
</dbReference>
<dbReference type="InterPro" id="IPR053781">
    <property type="entry name" value="F-box_AtFBL13-like"/>
</dbReference>
<dbReference type="PANTHER" id="PTHR31900">
    <property type="entry name" value="F-BOX/RNI SUPERFAMILY PROTEIN-RELATED"/>
    <property type="match status" value="1"/>
</dbReference>
<accession>A0A061F8F0</accession>